<sequence>MFAAEPATAEFWSPGPHPEDTSLDRLGETQSAPKRNPSPRPVDTHTGTRTSNSAHIPHEYPPPTREYGDQWLWDPDARDYVREKDGVKQFYTDYQKAGGSPPSPAKYRIVEKPKRFFCVGRIFKTVWFEPGPKDTPDRRADLEQWSSKCPGFRGQKPVTRFRWFVVVRRRLHHTLCFNITTFGGEGSAKSTRGRPQDYVVLHSSAVKPPRPYDEENITRDPIAVIIEDDEQYISPIARLDCGRIYTLEDGLPVLKIGRVHPASLSLLEQYAKESML</sequence>
<gene>
    <name evidence="3" type="ORF">MMYC01_204024</name>
</gene>
<dbReference type="Pfam" id="PF20233">
    <property type="entry name" value="DUF6590"/>
    <property type="match status" value="1"/>
</dbReference>
<organism evidence="3 4">
    <name type="scientific">Madurella mycetomatis</name>
    <dbReference type="NCBI Taxonomy" id="100816"/>
    <lineage>
        <taxon>Eukaryota</taxon>
        <taxon>Fungi</taxon>
        <taxon>Dikarya</taxon>
        <taxon>Ascomycota</taxon>
        <taxon>Pezizomycotina</taxon>
        <taxon>Sordariomycetes</taxon>
        <taxon>Sordariomycetidae</taxon>
        <taxon>Sordariales</taxon>
        <taxon>Sordariales incertae sedis</taxon>
        <taxon>Madurella</taxon>
    </lineage>
</organism>
<dbReference type="Proteomes" id="UP000078237">
    <property type="component" value="Unassembled WGS sequence"/>
</dbReference>
<protein>
    <recommendedName>
        <fullName evidence="2">DUF6590 domain-containing protein</fullName>
    </recommendedName>
</protein>
<accession>A0A175W518</accession>
<evidence type="ECO:0000256" key="1">
    <source>
        <dbReference type="SAM" id="MobiDB-lite"/>
    </source>
</evidence>
<dbReference type="AlphaFoldDB" id="A0A175W518"/>
<name>A0A175W518_9PEZI</name>
<dbReference type="PANTHER" id="PTHR35391:SF5">
    <property type="entry name" value="DUF6590 DOMAIN-CONTAINING PROTEIN"/>
    <property type="match status" value="1"/>
</dbReference>
<dbReference type="PANTHER" id="PTHR35391">
    <property type="entry name" value="C2H2-TYPE DOMAIN-CONTAINING PROTEIN-RELATED"/>
    <property type="match status" value="1"/>
</dbReference>
<dbReference type="VEuPathDB" id="FungiDB:MMYC01_204024"/>
<reference evidence="3 4" key="1">
    <citation type="journal article" date="2016" name="Genome Announc.">
        <title>Genome Sequence of Madurella mycetomatis mm55, Isolated from a Human Mycetoma Case in Sudan.</title>
        <authorList>
            <person name="Smit S."/>
            <person name="Derks M.F."/>
            <person name="Bervoets S."/>
            <person name="Fahal A."/>
            <person name="van Leeuwen W."/>
            <person name="van Belkum A."/>
            <person name="van de Sande W.W."/>
        </authorList>
    </citation>
    <scope>NUCLEOTIDE SEQUENCE [LARGE SCALE GENOMIC DNA]</scope>
    <source>
        <strain evidence="4">mm55</strain>
    </source>
</reference>
<feature type="compositionally biased region" description="Polar residues" evidence="1">
    <location>
        <begin position="45"/>
        <end position="54"/>
    </location>
</feature>
<evidence type="ECO:0000313" key="4">
    <source>
        <dbReference type="Proteomes" id="UP000078237"/>
    </source>
</evidence>
<dbReference type="STRING" id="100816.A0A175W518"/>
<dbReference type="InterPro" id="IPR046497">
    <property type="entry name" value="DUF6590"/>
</dbReference>
<dbReference type="OrthoDB" id="3559580at2759"/>
<feature type="region of interest" description="Disordered" evidence="1">
    <location>
        <begin position="1"/>
        <end position="70"/>
    </location>
</feature>
<evidence type="ECO:0000313" key="3">
    <source>
        <dbReference type="EMBL" id="KXX78848.1"/>
    </source>
</evidence>
<dbReference type="EMBL" id="LCTW02000106">
    <property type="protein sequence ID" value="KXX78848.1"/>
    <property type="molecule type" value="Genomic_DNA"/>
</dbReference>
<proteinExistence type="predicted"/>
<comment type="caution">
    <text evidence="3">The sequence shown here is derived from an EMBL/GenBank/DDBJ whole genome shotgun (WGS) entry which is preliminary data.</text>
</comment>
<feature type="domain" description="DUF6590" evidence="2">
    <location>
        <begin position="114"/>
        <end position="268"/>
    </location>
</feature>
<feature type="compositionally biased region" description="Basic and acidic residues" evidence="1">
    <location>
        <begin position="17"/>
        <end position="27"/>
    </location>
</feature>
<keyword evidence="4" id="KW-1185">Reference proteome</keyword>
<evidence type="ECO:0000259" key="2">
    <source>
        <dbReference type="Pfam" id="PF20233"/>
    </source>
</evidence>